<dbReference type="AlphaFoldDB" id="A0A1Y2G6T3"/>
<dbReference type="OrthoDB" id="2525845at2759"/>
<keyword evidence="3" id="KW-1185">Reference proteome</keyword>
<accession>A0A1Y2G6T3</accession>
<dbReference type="Proteomes" id="UP000193467">
    <property type="component" value="Unassembled WGS sequence"/>
</dbReference>
<feature type="compositionally biased region" description="Basic and acidic residues" evidence="1">
    <location>
        <begin position="328"/>
        <end position="337"/>
    </location>
</feature>
<reference evidence="2 3" key="1">
    <citation type="submission" date="2016-07" db="EMBL/GenBank/DDBJ databases">
        <title>Pervasive Adenine N6-methylation of Active Genes in Fungi.</title>
        <authorList>
            <consortium name="DOE Joint Genome Institute"/>
            <person name="Mondo S.J."/>
            <person name="Dannebaum R.O."/>
            <person name="Kuo R.C."/>
            <person name="Labutti K."/>
            <person name="Haridas S."/>
            <person name="Kuo A."/>
            <person name="Salamov A."/>
            <person name="Ahrendt S.R."/>
            <person name="Lipzen A."/>
            <person name="Sullivan W."/>
            <person name="Andreopoulos W.B."/>
            <person name="Clum A."/>
            <person name="Lindquist E."/>
            <person name="Daum C."/>
            <person name="Ramamoorthy G.K."/>
            <person name="Gryganskyi A."/>
            <person name="Culley D."/>
            <person name="Magnuson J.K."/>
            <person name="James T.Y."/>
            <person name="O'Malley M.A."/>
            <person name="Stajich J.E."/>
            <person name="Spatafora J.W."/>
            <person name="Visel A."/>
            <person name="Grigoriev I.V."/>
        </authorList>
    </citation>
    <scope>NUCLEOTIDE SEQUENCE [LARGE SCALE GENOMIC DNA]</scope>
    <source>
        <strain evidence="2 3">62-1032</strain>
    </source>
</reference>
<feature type="compositionally biased region" description="Low complexity" evidence="1">
    <location>
        <begin position="112"/>
        <end position="121"/>
    </location>
</feature>
<comment type="caution">
    <text evidence="2">The sequence shown here is derived from an EMBL/GenBank/DDBJ whole genome shotgun (WGS) entry which is preliminary data.</text>
</comment>
<feature type="region of interest" description="Disordered" evidence="1">
    <location>
        <begin position="112"/>
        <end position="136"/>
    </location>
</feature>
<feature type="region of interest" description="Disordered" evidence="1">
    <location>
        <begin position="257"/>
        <end position="278"/>
    </location>
</feature>
<organism evidence="2 3">
    <name type="scientific">Leucosporidium creatinivorum</name>
    <dbReference type="NCBI Taxonomy" id="106004"/>
    <lineage>
        <taxon>Eukaryota</taxon>
        <taxon>Fungi</taxon>
        <taxon>Dikarya</taxon>
        <taxon>Basidiomycota</taxon>
        <taxon>Pucciniomycotina</taxon>
        <taxon>Microbotryomycetes</taxon>
        <taxon>Leucosporidiales</taxon>
        <taxon>Leucosporidium</taxon>
    </lineage>
</organism>
<feature type="compositionally biased region" description="Low complexity" evidence="1">
    <location>
        <begin position="310"/>
        <end position="323"/>
    </location>
</feature>
<sequence>MGEMDTVMGALESGFERGEKFTSTTTAAAEEGEGEAEEEWDLKASFGHVLWPLYSRPGGMGPVLEGEWGLEELLEWRGREKKGAGARGVWCGSPPSNFLSTTGVLTPTTPTTSPFSALLSPSSPPSPLSEAHRITSTSPVLDNTGFRRLVYLPVELPSAEGEGGRAEKRVEIEFAGGWEVKRRCEVREMKVEVVVPSGASDLQFTLTKRKNLPESAMPDFPTTNSTDPPLHLTINSTPYILSTDYWIRRTIVDVPPPSSEPMEHELVSSATEAKQQILPTKQVQETFHDRSPAHEGSRGIEVSLYLGGTSSLAAPSPSSSPSSDSEEPDSRNLHDLLRSGKWKKMLEALERKACEVRDRQGMPVGKGVEGRVFGAGR</sequence>
<dbReference type="EMBL" id="MCGR01000002">
    <property type="protein sequence ID" value="ORY91711.1"/>
    <property type="molecule type" value="Genomic_DNA"/>
</dbReference>
<feature type="region of interest" description="Disordered" evidence="1">
    <location>
        <begin position="1"/>
        <end position="37"/>
    </location>
</feature>
<evidence type="ECO:0000313" key="3">
    <source>
        <dbReference type="Proteomes" id="UP000193467"/>
    </source>
</evidence>
<proteinExistence type="predicted"/>
<gene>
    <name evidence="2" type="ORF">BCR35DRAFT_298996</name>
</gene>
<dbReference type="InParanoid" id="A0A1Y2G6T3"/>
<feature type="compositionally biased region" description="Polar residues" evidence="1">
    <location>
        <begin position="268"/>
        <end position="278"/>
    </location>
</feature>
<feature type="region of interest" description="Disordered" evidence="1">
    <location>
        <begin position="309"/>
        <end position="337"/>
    </location>
</feature>
<protein>
    <submittedName>
        <fullName evidence="2">Uncharacterized protein</fullName>
    </submittedName>
</protein>
<name>A0A1Y2G6T3_9BASI</name>
<evidence type="ECO:0000313" key="2">
    <source>
        <dbReference type="EMBL" id="ORY91711.1"/>
    </source>
</evidence>
<evidence type="ECO:0000256" key="1">
    <source>
        <dbReference type="SAM" id="MobiDB-lite"/>
    </source>
</evidence>